<reference evidence="2 3" key="1">
    <citation type="submission" date="2019-03" db="EMBL/GenBank/DDBJ databases">
        <title>Rhodosporidium diobovatum UCD-FST 08-225 genome sequencing, assembly, and annotation.</title>
        <authorList>
            <person name="Fakankun I.U."/>
            <person name="Fristensky B."/>
            <person name="Levin D.B."/>
        </authorList>
    </citation>
    <scope>NUCLEOTIDE SEQUENCE [LARGE SCALE GENOMIC DNA]</scope>
    <source>
        <strain evidence="2 3">UCD-FST 08-225</strain>
    </source>
</reference>
<dbReference type="AlphaFoldDB" id="A0A5C5FRR1"/>
<dbReference type="STRING" id="5288.A0A5C5FRR1"/>
<dbReference type="SUPFAM" id="SSF53067">
    <property type="entry name" value="Actin-like ATPase domain"/>
    <property type="match status" value="2"/>
</dbReference>
<dbReference type="CDD" id="cd10170">
    <property type="entry name" value="ASKHA_NBD_HSP70"/>
    <property type="match status" value="1"/>
</dbReference>
<feature type="region of interest" description="Disordered" evidence="1">
    <location>
        <begin position="1"/>
        <end position="21"/>
    </location>
</feature>
<protein>
    <submittedName>
        <fullName evidence="2">Actin-like ATPase domain-containing protein</fullName>
    </submittedName>
</protein>
<proteinExistence type="predicted"/>
<dbReference type="InterPro" id="IPR043129">
    <property type="entry name" value="ATPase_NBD"/>
</dbReference>
<evidence type="ECO:0000313" key="2">
    <source>
        <dbReference type="EMBL" id="TNY19510.1"/>
    </source>
</evidence>
<name>A0A5C5FRR1_9BASI</name>
<organism evidence="2 3">
    <name type="scientific">Rhodotorula diobovata</name>
    <dbReference type="NCBI Taxonomy" id="5288"/>
    <lineage>
        <taxon>Eukaryota</taxon>
        <taxon>Fungi</taxon>
        <taxon>Dikarya</taxon>
        <taxon>Basidiomycota</taxon>
        <taxon>Pucciniomycotina</taxon>
        <taxon>Microbotryomycetes</taxon>
        <taxon>Sporidiobolales</taxon>
        <taxon>Sporidiobolaceae</taxon>
        <taxon>Rhodotorula</taxon>
    </lineage>
</organism>
<dbReference type="Proteomes" id="UP000311382">
    <property type="component" value="Unassembled WGS sequence"/>
</dbReference>
<dbReference type="PANTHER" id="PTHR14187">
    <property type="entry name" value="ALPHA KINASE/ELONGATION FACTOR 2 KINASE"/>
    <property type="match status" value="1"/>
</dbReference>
<accession>A0A5C5FRR1</accession>
<keyword evidence="3" id="KW-1185">Reference proteome</keyword>
<dbReference type="Gene3D" id="3.30.420.40">
    <property type="match status" value="1"/>
</dbReference>
<dbReference type="PANTHER" id="PTHR14187:SF5">
    <property type="entry name" value="HEAT SHOCK 70 KDA PROTEIN 12A"/>
    <property type="match status" value="1"/>
</dbReference>
<evidence type="ECO:0000256" key="1">
    <source>
        <dbReference type="SAM" id="MobiDB-lite"/>
    </source>
</evidence>
<gene>
    <name evidence="2" type="ORF">DMC30DRAFT_353787</name>
</gene>
<dbReference type="EMBL" id="SOZI01000093">
    <property type="protein sequence ID" value="TNY19510.1"/>
    <property type="molecule type" value="Genomic_DNA"/>
</dbReference>
<evidence type="ECO:0000313" key="3">
    <source>
        <dbReference type="Proteomes" id="UP000311382"/>
    </source>
</evidence>
<dbReference type="OrthoDB" id="2963168at2759"/>
<comment type="caution">
    <text evidence="2">The sequence shown here is derived from an EMBL/GenBank/DDBJ whole genome shotgun (WGS) entry which is preliminary data.</text>
</comment>
<sequence>MSPALTPLTIPGGGVTSPPLQLPVSGPAATGVAGTAPQVVPQGQQVVAEADSGGLVAEIEGKLSVGIDFGTTFSGVAFGSNRNMNGQIRCILSWPGSYETYRKVPTCIAYYQPTPTSEAVIVAWGIEAKAMTLREGFFKVEWFKLFLDPQVLREGRLAATARLPDLPYGKEPIDVVTDYLSCLWKYAKERITEEIGSVADLEAADVILTVPAAWDAAGCQMMRTAAINAGMVQSARGGDRNWRERLRIITEPEAAAIHASTLSNLLKLRASQSFIICDAGGGTVDTAAYKLIGQLSNLEIAEMCARTGANAGSLFIDLRFEALVTSLLRNHPVHLDEASLLAFRHAFAECDKLLFSTQDDNTHFRFNCFNIEDSHDPECGLEYGELVIPGSVIRRDVFEPVVQQVLDLIEVQLAKVPGHQVQALILVGGFAASEYLCSRVHETFGHRIQTIAKPRDTDVATLQGAARYGLGLIGGKATVSSVISPRSYIMKCKLPASEEDRYQRPGFIVRNDAGIEVCENRLSYLVAKGAVLRKGQRLRSRYCKFSRSPQDSVFTAVLYVSDSDSIYRYTDEGPIEELCRWSVDLAALPAFQLAAQQATGAGGSFWVEFDLALVMDSAEIIGVLLTDEGEEVGRATFEYLAT</sequence>